<dbReference type="AlphaFoldDB" id="A0A517NB18"/>
<evidence type="ECO:0000313" key="2">
    <source>
        <dbReference type="Proteomes" id="UP000318538"/>
    </source>
</evidence>
<evidence type="ECO:0000313" key="1">
    <source>
        <dbReference type="EMBL" id="QDT04324.1"/>
    </source>
</evidence>
<organism evidence="1 2">
    <name type="scientific">Rubripirellula lacrimiformis</name>
    <dbReference type="NCBI Taxonomy" id="1930273"/>
    <lineage>
        <taxon>Bacteria</taxon>
        <taxon>Pseudomonadati</taxon>
        <taxon>Planctomycetota</taxon>
        <taxon>Planctomycetia</taxon>
        <taxon>Pirellulales</taxon>
        <taxon>Pirellulaceae</taxon>
        <taxon>Rubripirellula</taxon>
    </lineage>
</organism>
<dbReference type="KEGG" id="rlc:K227x_27140"/>
<proteinExistence type="predicted"/>
<dbReference type="EMBL" id="CP036525">
    <property type="protein sequence ID" value="QDT04324.1"/>
    <property type="molecule type" value="Genomic_DNA"/>
</dbReference>
<keyword evidence="2" id="KW-1185">Reference proteome</keyword>
<reference evidence="1 2" key="1">
    <citation type="submission" date="2019-02" db="EMBL/GenBank/DDBJ databases">
        <title>Deep-cultivation of Planctomycetes and their phenomic and genomic characterization uncovers novel biology.</title>
        <authorList>
            <person name="Wiegand S."/>
            <person name="Jogler M."/>
            <person name="Boedeker C."/>
            <person name="Pinto D."/>
            <person name="Vollmers J."/>
            <person name="Rivas-Marin E."/>
            <person name="Kohn T."/>
            <person name="Peeters S.H."/>
            <person name="Heuer A."/>
            <person name="Rast P."/>
            <person name="Oberbeckmann S."/>
            <person name="Bunk B."/>
            <person name="Jeske O."/>
            <person name="Meyerdierks A."/>
            <person name="Storesund J.E."/>
            <person name="Kallscheuer N."/>
            <person name="Luecker S."/>
            <person name="Lage O.M."/>
            <person name="Pohl T."/>
            <person name="Merkel B.J."/>
            <person name="Hornburger P."/>
            <person name="Mueller R.-W."/>
            <person name="Bruemmer F."/>
            <person name="Labrenz M."/>
            <person name="Spormann A.M."/>
            <person name="Op den Camp H."/>
            <person name="Overmann J."/>
            <person name="Amann R."/>
            <person name="Jetten M.S.M."/>
            <person name="Mascher T."/>
            <person name="Medema M.H."/>
            <person name="Devos D.P."/>
            <person name="Kaster A.-K."/>
            <person name="Ovreas L."/>
            <person name="Rohde M."/>
            <person name="Galperin M.Y."/>
            <person name="Jogler C."/>
        </authorList>
    </citation>
    <scope>NUCLEOTIDE SEQUENCE [LARGE SCALE GENOMIC DNA]</scope>
    <source>
        <strain evidence="1 2">K22_7</strain>
    </source>
</reference>
<sequence>MDARVRALEQNESTRVTTVDLAKGHIRATRHFLSGRIFSYTFLSGSPAAPLHCGQSHLRGTTTLTFYWTDGQSPFRSKLTLDKGTPHGGWCPNLRSNLFLSNQSQILFGSF</sequence>
<name>A0A517NB18_9BACT</name>
<protein>
    <submittedName>
        <fullName evidence="1">Uncharacterized protein</fullName>
    </submittedName>
</protein>
<accession>A0A517NB18</accession>
<gene>
    <name evidence="1" type="ORF">K227x_27140</name>
</gene>
<dbReference type="Proteomes" id="UP000318538">
    <property type="component" value="Chromosome"/>
</dbReference>